<organism evidence="2 4">
    <name type="scientific">Puccinia graminis f. sp. tritici</name>
    <dbReference type="NCBI Taxonomy" id="56615"/>
    <lineage>
        <taxon>Eukaryota</taxon>
        <taxon>Fungi</taxon>
        <taxon>Dikarya</taxon>
        <taxon>Basidiomycota</taxon>
        <taxon>Pucciniomycotina</taxon>
        <taxon>Pucciniomycetes</taxon>
        <taxon>Pucciniales</taxon>
        <taxon>Pucciniaceae</taxon>
        <taxon>Puccinia</taxon>
    </lineage>
</organism>
<evidence type="ECO:0000313" key="1">
    <source>
        <dbReference type="EMBL" id="KAA1117881.1"/>
    </source>
</evidence>
<sequence>MGDFISPMVSMLIPPGPPGRDPSERLAASSWWRTEDQRQPTRLGLVTQYLGRIFDRRLILARVRPDSWCIDPDNFLILARNCPDHFSNRSSRGSERYSRRTIAESATSTHILYLAITSHRNSRQSIAALLRPILLDRCCTLLSGQLPDWGEF</sequence>
<evidence type="ECO:0000313" key="4">
    <source>
        <dbReference type="Proteomes" id="UP000325313"/>
    </source>
</evidence>
<evidence type="ECO:0000313" key="3">
    <source>
        <dbReference type="Proteomes" id="UP000324748"/>
    </source>
</evidence>
<keyword evidence="3" id="KW-1185">Reference proteome</keyword>
<dbReference type="EMBL" id="VDEP01000239">
    <property type="protein sequence ID" value="KAA1121185.1"/>
    <property type="molecule type" value="Genomic_DNA"/>
</dbReference>
<protein>
    <submittedName>
        <fullName evidence="2">Uncharacterized protein</fullName>
    </submittedName>
</protein>
<proteinExistence type="predicted"/>
<name>A0A5B0R868_PUCGR</name>
<evidence type="ECO:0000313" key="2">
    <source>
        <dbReference type="EMBL" id="KAA1121185.1"/>
    </source>
</evidence>
<dbReference type="Proteomes" id="UP000325313">
    <property type="component" value="Unassembled WGS sequence"/>
</dbReference>
<dbReference type="AlphaFoldDB" id="A0A5B0R868"/>
<dbReference type="EMBL" id="VSWC01000002">
    <property type="protein sequence ID" value="KAA1117881.1"/>
    <property type="molecule type" value="Genomic_DNA"/>
</dbReference>
<comment type="caution">
    <text evidence="2">The sequence shown here is derived from an EMBL/GenBank/DDBJ whole genome shotgun (WGS) entry which is preliminary data.</text>
</comment>
<dbReference type="Proteomes" id="UP000324748">
    <property type="component" value="Unassembled WGS sequence"/>
</dbReference>
<accession>A0A5B0R868</accession>
<gene>
    <name evidence="1" type="ORF">PGT21_026308</name>
    <name evidence="2" type="ORF">PGTUg99_023593</name>
</gene>
<reference evidence="3 4" key="1">
    <citation type="submission" date="2019-05" db="EMBL/GenBank/DDBJ databases">
        <title>Emergence of the Ug99 lineage of the wheat stem rust pathogen through somatic hybridization.</title>
        <authorList>
            <person name="Li F."/>
            <person name="Upadhyaya N.M."/>
            <person name="Sperschneider J."/>
            <person name="Matny O."/>
            <person name="Nguyen-Phuc H."/>
            <person name="Mago R."/>
            <person name="Raley C."/>
            <person name="Miller M.E."/>
            <person name="Silverstein K.A.T."/>
            <person name="Henningsen E."/>
            <person name="Hirsch C.D."/>
            <person name="Visser B."/>
            <person name="Pretorius Z.A."/>
            <person name="Steffenson B.J."/>
            <person name="Schwessinger B."/>
            <person name="Dodds P.N."/>
            <person name="Figueroa M."/>
        </authorList>
    </citation>
    <scope>NUCLEOTIDE SEQUENCE [LARGE SCALE GENOMIC DNA]</scope>
    <source>
        <strain evidence="1">21-0</strain>
        <strain evidence="2 4">Ug99</strain>
    </source>
</reference>